<accession>A0A7V8FNZ1</accession>
<evidence type="ECO:0000256" key="7">
    <source>
        <dbReference type="ARBA" id="ARBA00022764"/>
    </source>
</evidence>
<sequence precursor="true">MTFKHLTRSIVAGAFAGLSLASFATSAQADGLQSLASFLASAQGGKASFTQVVTSPPKDGQTARQRTSSGTFEFLRPDRFKFDYTKPFEQKIVADGQTLWLYDVDLNQVTARPLASVLSGTPAAVIASARNLDGLRQNFNLQAIAAPADAPAGTEWAEAKPKGNDGQIQSIKVGFAAGGQLAALDILDSFGQRSVISFTDLQTGALPPAGNFKFTPPAGADVVRP</sequence>
<proteinExistence type="inferred from homology"/>
<name>A0A7V8FNZ1_9BURK</name>
<evidence type="ECO:0000256" key="3">
    <source>
        <dbReference type="ARBA" id="ARBA00011245"/>
    </source>
</evidence>
<evidence type="ECO:0000256" key="6">
    <source>
        <dbReference type="ARBA" id="ARBA00022729"/>
    </source>
</evidence>
<dbReference type="PANTHER" id="PTHR35869:SF1">
    <property type="entry name" value="OUTER-MEMBRANE LIPOPROTEIN CARRIER PROTEIN"/>
    <property type="match status" value="1"/>
</dbReference>
<comment type="subcellular location">
    <subcellularLocation>
        <location evidence="1 10">Periplasm</location>
    </subcellularLocation>
</comment>
<dbReference type="PANTHER" id="PTHR35869">
    <property type="entry name" value="OUTER-MEMBRANE LIPOPROTEIN CARRIER PROTEIN"/>
    <property type="match status" value="1"/>
</dbReference>
<evidence type="ECO:0000313" key="11">
    <source>
        <dbReference type="EMBL" id="KAF1021311.1"/>
    </source>
</evidence>
<keyword evidence="7 10" id="KW-0574">Periplasm</keyword>
<keyword evidence="8 10" id="KW-0653">Protein transport</keyword>
<dbReference type="CDD" id="cd16325">
    <property type="entry name" value="LolA"/>
    <property type="match status" value="1"/>
</dbReference>
<dbReference type="InterPro" id="IPR029046">
    <property type="entry name" value="LolA/LolB/LppX"/>
</dbReference>
<evidence type="ECO:0000256" key="8">
    <source>
        <dbReference type="ARBA" id="ARBA00022927"/>
    </source>
</evidence>
<dbReference type="NCBIfam" id="TIGR00547">
    <property type="entry name" value="lolA"/>
    <property type="match status" value="1"/>
</dbReference>
<gene>
    <name evidence="11" type="primary">lolA_2</name>
    <name evidence="10" type="synonym">lolA</name>
    <name evidence="11" type="ORF">GAK30_01932</name>
</gene>
<comment type="subunit">
    <text evidence="3 10">Monomer.</text>
</comment>
<organism evidence="11 12">
    <name type="scientific">Paracidovorax wautersii</name>
    <dbReference type="NCBI Taxonomy" id="1177982"/>
    <lineage>
        <taxon>Bacteria</taxon>
        <taxon>Pseudomonadati</taxon>
        <taxon>Pseudomonadota</taxon>
        <taxon>Betaproteobacteria</taxon>
        <taxon>Burkholderiales</taxon>
        <taxon>Comamonadaceae</taxon>
        <taxon>Paracidovorax</taxon>
    </lineage>
</organism>
<evidence type="ECO:0000256" key="9">
    <source>
        <dbReference type="ARBA" id="ARBA00023186"/>
    </source>
</evidence>
<comment type="caution">
    <text evidence="11">The sequence shown here is derived from an EMBL/GenBank/DDBJ whole genome shotgun (WGS) entry which is preliminary data.</text>
</comment>
<keyword evidence="5 10" id="KW-0813">Transport</keyword>
<comment type="similarity">
    <text evidence="2 10">Belongs to the LolA family.</text>
</comment>
<feature type="chain" id="PRO_5031667147" description="Outer-membrane lipoprotein carrier protein" evidence="10">
    <location>
        <begin position="30"/>
        <end position="225"/>
    </location>
</feature>
<dbReference type="GO" id="GO:0042953">
    <property type="term" value="P:lipoprotein transport"/>
    <property type="evidence" value="ECO:0007669"/>
    <property type="project" value="InterPro"/>
</dbReference>
<keyword evidence="11" id="KW-0449">Lipoprotein</keyword>
<reference evidence="12" key="1">
    <citation type="journal article" date="2020" name="MBio">
        <title>Horizontal gene transfer to a defensive symbiont with a reduced genome amongst a multipartite beetle microbiome.</title>
        <authorList>
            <person name="Waterworth S.C."/>
            <person name="Florez L.V."/>
            <person name="Rees E.R."/>
            <person name="Hertweck C."/>
            <person name="Kaltenpoth M."/>
            <person name="Kwan J.C."/>
        </authorList>
    </citation>
    <scope>NUCLEOTIDE SEQUENCE [LARGE SCALE GENOMIC DNA]</scope>
</reference>
<evidence type="ECO:0000256" key="4">
    <source>
        <dbReference type="ARBA" id="ARBA00014035"/>
    </source>
</evidence>
<dbReference type="InterPro" id="IPR004564">
    <property type="entry name" value="OM_lipoprot_carrier_LolA-like"/>
</dbReference>
<dbReference type="HAMAP" id="MF_00240">
    <property type="entry name" value="LolA"/>
    <property type="match status" value="1"/>
</dbReference>
<dbReference type="GO" id="GO:0042597">
    <property type="term" value="C:periplasmic space"/>
    <property type="evidence" value="ECO:0007669"/>
    <property type="project" value="UniProtKB-SubCell"/>
</dbReference>
<evidence type="ECO:0000256" key="1">
    <source>
        <dbReference type="ARBA" id="ARBA00004418"/>
    </source>
</evidence>
<dbReference type="Proteomes" id="UP000461670">
    <property type="component" value="Unassembled WGS sequence"/>
</dbReference>
<evidence type="ECO:0000313" key="12">
    <source>
        <dbReference type="Proteomes" id="UP000461670"/>
    </source>
</evidence>
<dbReference type="AlphaFoldDB" id="A0A7V8FNZ1"/>
<protein>
    <recommendedName>
        <fullName evidence="4 10">Outer-membrane lipoprotein carrier protein</fullName>
    </recommendedName>
</protein>
<evidence type="ECO:0000256" key="5">
    <source>
        <dbReference type="ARBA" id="ARBA00022448"/>
    </source>
</evidence>
<evidence type="ECO:0000256" key="10">
    <source>
        <dbReference type="HAMAP-Rule" id="MF_00240"/>
    </source>
</evidence>
<comment type="function">
    <text evidence="10">Participates in the translocation of lipoproteins from the inner membrane to the outer membrane. Only forms a complex with a lipoprotein if the residue after the N-terminal Cys is not an aspartate (The Asp acts as a targeting signal to indicate that the lipoprotein should stay in the inner membrane).</text>
</comment>
<dbReference type="EMBL" id="WNDQ01000023">
    <property type="protein sequence ID" value="KAF1021311.1"/>
    <property type="molecule type" value="Genomic_DNA"/>
</dbReference>
<keyword evidence="9 10" id="KW-0143">Chaperone</keyword>
<dbReference type="GO" id="GO:0044874">
    <property type="term" value="P:lipoprotein localization to outer membrane"/>
    <property type="evidence" value="ECO:0007669"/>
    <property type="project" value="UniProtKB-UniRule"/>
</dbReference>
<keyword evidence="6 10" id="KW-0732">Signal</keyword>
<dbReference type="Gene3D" id="2.50.20.10">
    <property type="entry name" value="Lipoprotein localisation LolA/LolB/LppX"/>
    <property type="match status" value="1"/>
</dbReference>
<dbReference type="SUPFAM" id="SSF89392">
    <property type="entry name" value="Prokaryotic lipoproteins and lipoprotein localization factors"/>
    <property type="match status" value="1"/>
</dbReference>
<feature type="signal peptide" evidence="10">
    <location>
        <begin position="1"/>
        <end position="29"/>
    </location>
</feature>
<dbReference type="InterPro" id="IPR018323">
    <property type="entry name" value="OM_lipoprot_carrier_LolA_Pbac"/>
</dbReference>
<evidence type="ECO:0000256" key="2">
    <source>
        <dbReference type="ARBA" id="ARBA00007615"/>
    </source>
</evidence>
<dbReference type="Pfam" id="PF03548">
    <property type="entry name" value="LolA"/>
    <property type="match status" value="1"/>
</dbReference>